<keyword evidence="1" id="KW-0813">Transport</keyword>
<dbReference type="Gene3D" id="3.40.30.10">
    <property type="entry name" value="Glutaredoxin"/>
    <property type="match status" value="1"/>
</dbReference>
<feature type="region of interest" description="Disordered" evidence="2">
    <location>
        <begin position="121"/>
        <end position="175"/>
    </location>
</feature>
<dbReference type="Pfam" id="PF05768">
    <property type="entry name" value="Glrx-like"/>
    <property type="match status" value="1"/>
</dbReference>
<dbReference type="InterPro" id="IPR052565">
    <property type="entry name" value="Glutaredoxin-like_YDR286C"/>
</dbReference>
<name>A0A8H3YCW5_9TREE</name>
<feature type="compositionally biased region" description="Basic residues" evidence="2">
    <location>
        <begin position="143"/>
        <end position="152"/>
    </location>
</feature>
<dbReference type="InterPro" id="IPR008554">
    <property type="entry name" value="Glutaredoxin-like"/>
</dbReference>
<reference evidence="3" key="1">
    <citation type="submission" date="2020-07" db="EMBL/GenBank/DDBJ databases">
        <title>Draft Genome Sequence of a Deep-Sea Yeast, Naganishia (Cryptococcus) liquefaciens strain N6.</title>
        <authorList>
            <person name="Han Y.W."/>
            <person name="Kajitani R."/>
            <person name="Morimoto H."/>
            <person name="Parhat M."/>
            <person name="Tsubouchi H."/>
            <person name="Bakenova O."/>
            <person name="Ogata M."/>
            <person name="Argunhan B."/>
            <person name="Aoki R."/>
            <person name="Kajiwara S."/>
            <person name="Itoh T."/>
            <person name="Iwasaki H."/>
        </authorList>
    </citation>
    <scope>NUCLEOTIDE SEQUENCE</scope>
    <source>
        <strain evidence="3">N6</strain>
    </source>
</reference>
<accession>A0A8H3YCW5</accession>
<dbReference type="EMBL" id="BLZA01000009">
    <property type="protein sequence ID" value="GHJ84699.1"/>
    <property type="molecule type" value="Genomic_DNA"/>
</dbReference>
<evidence type="ECO:0000313" key="4">
    <source>
        <dbReference type="Proteomes" id="UP000620104"/>
    </source>
</evidence>
<dbReference type="SUPFAM" id="SSF52833">
    <property type="entry name" value="Thioredoxin-like"/>
    <property type="match status" value="1"/>
</dbReference>
<dbReference type="AlphaFoldDB" id="A0A8H3YCW5"/>
<comment type="similarity">
    <text evidence="1">Belongs to the glutaredoxin family.</text>
</comment>
<dbReference type="Proteomes" id="UP000620104">
    <property type="component" value="Unassembled WGS sequence"/>
</dbReference>
<sequence>MAAFRSILSSRFFSTSLRLLNAGQPIQTTKRLPKLTLYTGGPECSLCEIMKQDLSVVRLTHPFELDTFNIREPPKEVDPEKAKQIEELYKYDIPILHLDGHYIQKHRLNSNPLKKLLESYDPSDPDPPYAHNKFRPWTGVSHAKPKKQKKAAKAMAQMEKAYSAHRIKKDAPEKA</sequence>
<evidence type="ECO:0000256" key="2">
    <source>
        <dbReference type="SAM" id="MobiDB-lite"/>
    </source>
</evidence>
<keyword evidence="4" id="KW-1185">Reference proteome</keyword>
<proteinExistence type="inferred from homology"/>
<comment type="caution">
    <text evidence="3">The sequence shown here is derived from an EMBL/GenBank/DDBJ whole genome shotgun (WGS) entry which is preliminary data.</text>
</comment>
<dbReference type="InterPro" id="IPR036249">
    <property type="entry name" value="Thioredoxin-like_sf"/>
</dbReference>
<protein>
    <recommendedName>
        <fullName evidence="1">Glutaredoxin-like protein</fullName>
    </recommendedName>
</protein>
<evidence type="ECO:0000313" key="3">
    <source>
        <dbReference type="EMBL" id="GHJ84699.1"/>
    </source>
</evidence>
<organism evidence="3 4">
    <name type="scientific">Naganishia liquefaciens</name>
    <dbReference type="NCBI Taxonomy" id="104408"/>
    <lineage>
        <taxon>Eukaryota</taxon>
        <taxon>Fungi</taxon>
        <taxon>Dikarya</taxon>
        <taxon>Basidiomycota</taxon>
        <taxon>Agaricomycotina</taxon>
        <taxon>Tremellomycetes</taxon>
        <taxon>Filobasidiales</taxon>
        <taxon>Filobasidiaceae</taxon>
        <taxon>Naganishia</taxon>
    </lineage>
</organism>
<dbReference type="PANTHER" id="PTHR33558">
    <property type="entry name" value="GLUTAREDOXIN-LIKE PROTEIN C5ORF63 HOMOLOG"/>
    <property type="match status" value="1"/>
</dbReference>
<dbReference type="PANTHER" id="PTHR33558:SF1">
    <property type="entry name" value="GLUTAREDOXIN-LIKE PROTEIN C5ORF63 HOMOLOG"/>
    <property type="match status" value="1"/>
</dbReference>
<gene>
    <name evidence="3" type="ORF">NliqN6_1101</name>
</gene>
<dbReference type="OrthoDB" id="429967at2759"/>
<evidence type="ECO:0000256" key="1">
    <source>
        <dbReference type="RuleBase" id="RU363082"/>
    </source>
</evidence>
<keyword evidence="1" id="KW-0249">Electron transport</keyword>